<gene>
    <name evidence="1" type="ORF">BaRGS_00022221</name>
</gene>
<dbReference type="PROSITE" id="PS51257">
    <property type="entry name" value="PROKAR_LIPOPROTEIN"/>
    <property type="match status" value="1"/>
</dbReference>
<evidence type="ECO:0000313" key="1">
    <source>
        <dbReference type="EMBL" id="KAK7486555.1"/>
    </source>
</evidence>
<accession>A0ABD0KH89</accession>
<comment type="caution">
    <text evidence="1">The sequence shown here is derived from an EMBL/GenBank/DDBJ whole genome shotgun (WGS) entry which is preliminary data.</text>
</comment>
<name>A0ABD0KH89_9CAEN</name>
<proteinExistence type="predicted"/>
<dbReference type="EMBL" id="JACVVK020000177">
    <property type="protein sequence ID" value="KAK7486555.1"/>
    <property type="molecule type" value="Genomic_DNA"/>
</dbReference>
<protein>
    <submittedName>
        <fullName evidence="1">Uncharacterized protein</fullName>
    </submittedName>
</protein>
<sequence length="125" mass="14095">MRKDYAKTAIAELPTWHSSLSACRRRNVFTACCLAEGRSPIIVGNMALSSFVTLFLTMLIQGGTVQGTEKYNFLGTSVGQTYVRRANIKFTEIRPMTDPLTTIFLNRRLEEITIPETGIYWISLL</sequence>
<organism evidence="1 2">
    <name type="scientific">Batillaria attramentaria</name>
    <dbReference type="NCBI Taxonomy" id="370345"/>
    <lineage>
        <taxon>Eukaryota</taxon>
        <taxon>Metazoa</taxon>
        <taxon>Spiralia</taxon>
        <taxon>Lophotrochozoa</taxon>
        <taxon>Mollusca</taxon>
        <taxon>Gastropoda</taxon>
        <taxon>Caenogastropoda</taxon>
        <taxon>Sorbeoconcha</taxon>
        <taxon>Cerithioidea</taxon>
        <taxon>Batillariidae</taxon>
        <taxon>Batillaria</taxon>
    </lineage>
</organism>
<reference evidence="1 2" key="1">
    <citation type="journal article" date="2023" name="Sci. Data">
        <title>Genome assembly of the Korean intertidal mud-creeper Batillaria attramentaria.</title>
        <authorList>
            <person name="Patra A.K."/>
            <person name="Ho P.T."/>
            <person name="Jun S."/>
            <person name="Lee S.J."/>
            <person name="Kim Y."/>
            <person name="Won Y.J."/>
        </authorList>
    </citation>
    <scope>NUCLEOTIDE SEQUENCE [LARGE SCALE GENOMIC DNA]</scope>
    <source>
        <strain evidence="1">Wonlab-2016</strain>
    </source>
</reference>
<dbReference type="Proteomes" id="UP001519460">
    <property type="component" value="Unassembled WGS sequence"/>
</dbReference>
<keyword evidence="2" id="KW-1185">Reference proteome</keyword>
<feature type="non-terminal residue" evidence="1">
    <location>
        <position position="125"/>
    </location>
</feature>
<evidence type="ECO:0000313" key="2">
    <source>
        <dbReference type="Proteomes" id="UP001519460"/>
    </source>
</evidence>
<dbReference type="AlphaFoldDB" id="A0ABD0KH89"/>